<keyword evidence="2" id="KW-0812">Transmembrane</keyword>
<evidence type="ECO:0000313" key="6">
    <source>
        <dbReference type="EMBL" id="MBE9376251.1"/>
    </source>
</evidence>
<keyword evidence="4" id="KW-0472">Membrane</keyword>
<evidence type="ECO:0000256" key="3">
    <source>
        <dbReference type="ARBA" id="ARBA00022989"/>
    </source>
</evidence>
<dbReference type="AlphaFoldDB" id="A0A929FYW7"/>
<dbReference type="Proteomes" id="UP000598360">
    <property type="component" value="Unassembled WGS sequence"/>
</dbReference>
<dbReference type="PANTHER" id="PTHR30168">
    <property type="entry name" value="PUTATIVE MEMBRANE PROTEIN YPFJ"/>
    <property type="match status" value="1"/>
</dbReference>
<organism evidence="6 7">
    <name type="scientific">Saccharopolyspora montiporae</name>
    <dbReference type="NCBI Taxonomy" id="2781240"/>
    <lineage>
        <taxon>Bacteria</taxon>
        <taxon>Bacillati</taxon>
        <taxon>Actinomycetota</taxon>
        <taxon>Actinomycetes</taxon>
        <taxon>Pseudonocardiales</taxon>
        <taxon>Pseudonocardiaceae</taxon>
        <taxon>Saccharopolyspora</taxon>
    </lineage>
</organism>
<accession>A0A929FYW7</accession>
<keyword evidence="3" id="KW-1133">Transmembrane helix</keyword>
<dbReference type="PANTHER" id="PTHR30168:SF0">
    <property type="entry name" value="INNER MEMBRANE PROTEIN"/>
    <property type="match status" value="1"/>
</dbReference>
<evidence type="ECO:0000256" key="2">
    <source>
        <dbReference type="ARBA" id="ARBA00022692"/>
    </source>
</evidence>
<comment type="caution">
    <text evidence="6">The sequence shown here is derived from an EMBL/GenBank/DDBJ whole genome shotgun (WGS) entry which is preliminary data.</text>
</comment>
<evidence type="ECO:0000256" key="1">
    <source>
        <dbReference type="ARBA" id="ARBA00004167"/>
    </source>
</evidence>
<evidence type="ECO:0000313" key="7">
    <source>
        <dbReference type="Proteomes" id="UP000598360"/>
    </source>
</evidence>
<feature type="compositionally biased region" description="Polar residues" evidence="5">
    <location>
        <begin position="37"/>
        <end position="48"/>
    </location>
</feature>
<dbReference type="Pfam" id="PF04228">
    <property type="entry name" value="Zn_peptidase"/>
    <property type="match status" value="1"/>
</dbReference>
<dbReference type="EMBL" id="JADEYC010000037">
    <property type="protein sequence ID" value="MBE9376251.1"/>
    <property type="molecule type" value="Genomic_DNA"/>
</dbReference>
<protein>
    <submittedName>
        <fullName evidence="6">Neutral zinc metallopeptidase</fullName>
    </submittedName>
</protein>
<dbReference type="SUPFAM" id="SSF55486">
    <property type="entry name" value="Metalloproteases ('zincins'), catalytic domain"/>
    <property type="match status" value="1"/>
</dbReference>
<dbReference type="InterPro" id="IPR007343">
    <property type="entry name" value="Uncharacterised_pept_Zn_put"/>
</dbReference>
<comment type="subcellular location">
    <subcellularLocation>
        <location evidence="1">Membrane</location>
        <topology evidence="1">Single-pass membrane protein</topology>
    </subcellularLocation>
</comment>
<dbReference type="GO" id="GO:0016020">
    <property type="term" value="C:membrane"/>
    <property type="evidence" value="ECO:0007669"/>
    <property type="project" value="UniProtKB-SubCell"/>
</dbReference>
<keyword evidence="7" id="KW-1185">Reference proteome</keyword>
<reference evidence="6" key="1">
    <citation type="submission" date="2020-10" db="EMBL/GenBank/DDBJ databases">
        <title>Diversity and distribution of actinomycetes associated with coral in the coast of Hainan.</title>
        <authorList>
            <person name="Li F."/>
        </authorList>
    </citation>
    <scope>NUCLEOTIDE SEQUENCE</scope>
    <source>
        <strain evidence="6">HNM0983</strain>
    </source>
</reference>
<name>A0A929FYW7_9PSEU</name>
<evidence type="ECO:0000256" key="4">
    <source>
        <dbReference type="ARBA" id="ARBA00023136"/>
    </source>
</evidence>
<sequence length="490" mass="51552">MFSGSAGRRRWSRASTTAVVVLTCTALVGGCADTIGGTPTSSRTTSATEVAGLPVTDGPSGPKNQAPEPDQPVAGTDHGTTDELARNAVADVEDFWADAFPATFDGASFDPVSRLVSYDSRAPRGVRLCGADTKGLANAFYCPTDDLIAWDRGDLLPQLSAEFGPMAPVAVLAHEMGHAVQKRAGTAGPDDPVIVLEQQADCYTGSYFRHVAEGSSEHFEISTGNGLNQVLGVLDHIRDVPGTSDFRVQDAHGSAFDRVTAFQFGFAEGPERCTRMDFADVAERTTQFEFWKDGQDEDLPVDRESVDAVVTSLREVFVETGAEPPVITTAPADCPGRTTTSPAAYCPETNTVSLDLDELREIGAPPEPGDPTAGRGDFAAYAQIASRYALSVQQAAGLPLDDPAAGLRTACLVGSWSGLLLEDPIGQRNPVGRLRIAPGDVDEGVAAMLTEDSLVAADVTGAQAPAGFARVEAFRVGFQDGFSPCTTNYV</sequence>
<gene>
    <name evidence="6" type="ORF">IQ251_17515</name>
</gene>
<feature type="region of interest" description="Disordered" evidence="5">
    <location>
        <begin position="33"/>
        <end position="79"/>
    </location>
</feature>
<proteinExistence type="predicted"/>
<evidence type="ECO:0000256" key="5">
    <source>
        <dbReference type="SAM" id="MobiDB-lite"/>
    </source>
</evidence>